<protein>
    <recommendedName>
        <fullName evidence="3">Core domain-containing protein</fullName>
    </recommendedName>
</protein>
<keyword evidence="5" id="KW-1185">Reference proteome</keyword>
<dbReference type="OrthoDB" id="1938621at2759"/>
<evidence type="ECO:0000256" key="1">
    <source>
        <dbReference type="ARBA" id="ARBA00006718"/>
    </source>
</evidence>
<dbReference type="PANTHER" id="PTHR43011:SF1">
    <property type="entry name" value="IRON-SULFUR CLUSTER ASSEMBLY 2 HOMOLOG, MITOCHONDRIAL"/>
    <property type="match status" value="1"/>
</dbReference>
<feature type="compositionally biased region" description="Low complexity" evidence="2">
    <location>
        <begin position="68"/>
        <end position="82"/>
    </location>
</feature>
<dbReference type="InterPro" id="IPR035903">
    <property type="entry name" value="HesB-like_dom_sf"/>
</dbReference>
<evidence type="ECO:0000259" key="3">
    <source>
        <dbReference type="Pfam" id="PF01521"/>
    </source>
</evidence>
<dbReference type="Gene3D" id="2.60.300.12">
    <property type="entry name" value="HesB-like domain"/>
    <property type="match status" value="1"/>
</dbReference>
<gene>
    <name evidence="4" type="ORF">BCR39DRAFT_540983</name>
</gene>
<evidence type="ECO:0000256" key="2">
    <source>
        <dbReference type="SAM" id="MobiDB-lite"/>
    </source>
</evidence>
<proteinExistence type="inferred from homology"/>
<organism evidence="4 5">
    <name type="scientific">Naematelia encephala</name>
    <dbReference type="NCBI Taxonomy" id="71784"/>
    <lineage>
        <taxon>Eukaryota</taxon>
        <taxon>Fungi</taxon>
        <taxon>Dikarya</taxon>
        <taxon>Basidiomycota</taxon>
        <taxon>Agaricomycotina</taxon>
        <taxon>Tremellomycetes</taxon>
        <taxon>Tremellales</taxon>
        <taxon>Naemateliaceae</taxon>
        <taxon>Naematelia</taxon>
    </lineage>
</organism>
<accession>A0A1Y2AW21</accession>
<dbReference type="AlphaFoldDB" id="A0A1Y2AW21"/>
<dbReference type="GO" id="GO:0005506">
    <property type="term" value="F:iron ion binding"/>
    <property type="evidence" value="ECO:0007669"/>
    <property type="project" value="TreeGrafter"/>
</dbReference>
<sequence>MNRLNMNITGLISRPSFASSSSCSSTRTNLPVLLQRSYYHSASAPPLAPLRTSFHPTRPIRPLPKWIGTGTRSASTTTSNPGPGVGLGLPPSFPPRSRIKVTPPDLDAVKREGYLDEDVQLVPEDQAWLNLTPDAISQLEKITSREPADVLAKGKLALRVGVESGGCHGYQYTMALTEERGVDDYIMQPEGVNCIPVVVDLISLGLLKGATLHHATELIGSSFRLQDNPQAKEGGACGCGVSWEAKT</sequence>
<comment type="caution">
    <text evidence="4">The sequence shown here is derived from an EMBL/GenBank/DDBJ whole genome shotgun (WGS) entry which is preliminary data.</text>
</comment>
<evidence type="ECO:0000313" key="4">
    <source>
        <dbReference type="EMBL" id="ORY26500.1"/>
    </source>
</evidence>
<dbReference type="NCBIfam" id="TIGR00049">
    <property type="entry name" value="iron-sulfur cluster assembly accessory protein"/>
    <property type="match status" value="1"/>
</dbReference>
<dbReference type="GO" id="GO:0005739">
    <property type="term" value="C:mitochondrion"/>
    <property type="evidence" value="ECO:0007669"/>
    <property type="project" value="TreeGrafter"/>
</dbReference>
<comment type="similarity">
    <text evidence="1">Belongs to the HesB/IscA family.</text>
</comment>
<dbReference type="InterPro" id="IPR000361">
    <property type="entry name" value="ATAP_core_dom"/>
</dbReference>
<dbReference type="GO" id="GO:0016226">
    <property type="term" value="P:iron-sulfur cluster assembly"/>
    <property type="evidence" value="ECO:0007669"/>
    <property type="project" value="InterPro"/>
</dbReference>
<dbReference type="STRING" id="71784.A0A1Y2AW21"/>
<reference evidence="4 5" key="1">
    <citation type="submission" date="2016-07" db="EMBL/GenBank/DDBJ databases">
        <title>Pervasive Adenine N6-methylation of Active Genes in Fungi.</title>
        <authorList>
            <consortium name="DOE Joint Genome Institute"/>
            <person name="Mondo S.J."/>
            <person name="Dannebaum R.O."/>
            <person name="Kuo R.C."/>
            <person name="Labutti K."/>
            <person name="Haridas S."/>
            <person name="Kuo A."/>
            <person name="Salamov A."/>
            <person name="Ahrendt S.R."/>
            <person name="Lipzen A."/>
            <person name="Sullivan W."/>
            <person name="Andreopoulos W.B."/>
            <person name="Clum A."/>
            <person name="Lindquist E."/>
            <person name="Daum C."/>
            <person name="Ramamoorthy G.K."/>
            <person name="Gryganskyi A."/>
            <person name="Culley D."/>
            <person name="Magnuson J.K."/>
            <person name="James T.Y."/>
            <person name="O'Malley M.A."/>
            <person name="Stajich J.E."/>
            <person name="Spatafora J.W."/>
            <person name="Visel A."/>
            <person name="Grigoriev I.V."/>
        </authorList>
    </citation>
    <scope>NUCLEOTIDE SEQUENCE [LARGE SCALE GENOMIC DNA]</scope>
    <source>
        <strain evidence="4 5">68-887.2</strain>
    </source>
</reference>
<evidence type="ECO:0000313" key="5">
    <source>
        <dbReference type="Proteomes" id="UP000193986"/>
    </source>
</evidence>
<dbReference type="InterPro" id="IPR016092">
    <property type="entry name" value="ATAP"/>
</dbReference>
<dbReference type="InParanoid" id="A0A1Y2AW21"/>
<feature type="region of interest" description="Disordered" evidence="2">
    <location>
        <begin position="50"/>
        <end position="98"/>
    </location>
</feature>
<dbReference type="FunFam" id="2.60.300.12:FF:000010">
    <property type="entry name" value="Unplaced genomic scaffold supercont1.5, whole genome shotgun sequence"/>
    <property type="match status" value="1"/>
</dbReference>
<dbReference type="GO" id="GO:0051539">
    <property type="term" value="F:4 iron, 4 sulfur cluster binding"/>
    <property type="evidence" value="ECO:0007669"/>
    <property type="project" value="TreeGrafter"/>
</dbReference>
<dbReference type="PANTHER" id="PTHR43011">
    <property type="entry name" value="IRON-SULFUR CLUSTER ASSEMBLY 2 HOMOLOG, MITOCHONDRIAL"/>
    <property type="match status" value="1"/>
</dbReference>
<dbReference type="Proteomes" id="UP000193986">
    <property type="component" value="Unassembled WGS sequence"/>
</dbReference>
<dbReference type="SUPFAM" id="SSF89360">
    <property type="entry name" value="HesB-like domain"/>
    <property type="match status" value="1"/>
</dbReference>
<name>A0A1Y2AW21_9TREE</name>
<feature type="domain" description="Core" evidence="3">
    <location>
        <begin position="129"/>
        <end position="234"/>
    </location>
</feature>
<dbReference type="EMBL" id="MCFC01000047">
    <property type="protein sequence ID" value="ORY26500.1"/>
    <property type="molecule type" value="Genomic_DNA"/>
</dbReference>
<dbReference type="GO" id="GO:0051537">
    <property type="term" value="F:2 iron, 2 sulfur cluster binding"/>
    <property type="evidence" value="ECO:0007669"/>
    <property type="project" value="TreeGrafter"/>
</dbReference>
<dbReference type="Pfam" id="PF01521">
    <property type="entry name" value="Fe-S_biosyn"/>
    <property type="match status" value="1"/>
</dbReference>